<evidence type="ECO:0000256" key="1">
    <source>
        <dbReference type="SAM" id="Phobius"/>
    </source>
</evidence>
<dbReference type="STRING" id="159291.SAMN05920897_101159"/>
<evidence type="ECO:0000313" key="2">
    <source>
        <dbReference type="EMBL" id="SIP89166.1"/>
    </source>
</evidence>
<proteinExistence type="predicted"/>
<dbReference type="RefSeq" id="WP_076487387.1">
    <property type="nucleotide sequence ID" value="NZ_FTMS01000001.1"/>
</dbReference>
<evidence type="ECO:0000313" key="3">
    <source>
        <dbReference type="Proteomes" id="UP000186400"/>
    </source>
</evidence>
<gene>
    <name evidence="2" type="ORF">SAMN05920897_101159</name>
</gene>
<feature type="transmembrane region" description="Helical" evidence="1">
    <location>
        <begin position="17"/>
        <end position="35"/>
    </location>
</feature>
<reference evidence="2 3" key="1">
    <citation type="submission" date="2017-01" db="EMBL/GenBank/DDBJ databases">
        <authorList>
            <person name="Mah S.A."/>
            <person name="Swanson W.J."/>
            <person name="Moy G.W."/>
            <person name="Vacquier V.D."/>
        </authorList>
    </citation>
    <scope>NUCLEOTIDE SEQUENCE [LARGE SCALE GENOMIC DNA]</scope>
    <source>
        <strain evidence="2 3">ASpG1</strain>
    </source>
</reference>
<keyword evidence="1" id="KW-1133">Transmembrane helix</keyword>
<accession>A0A1N6NAV9</accession>
<keyword evidence="3" id="KW-1185">Reference proteome</keyword>
<dbReference type="OrthoDB" id="9956262at2"/>
<dbReference type="Proteomes" id="UP000186400">
    <property type="component" value="Unassembled WGS sequence"/>
</dbReference>
<evidence type="ECO:0008006" key="4">
    <source>
        <dbReference type="Google" id="ProtNLM"/>
    </source>
</evidence>
<protein>
    <recommendedName>
        <fullName evidence="4">FMN-binding domain-containing protein</fullName>
    </recommendedName>
</protein>
<name>A0A1N6NAV9_9SPIO</name>
<keyword evidence="1" id="KW-0812">Transmembrane</keyword>
<keyword evidence="1" id="KW-0472">Membrane</keyword>
<dbReference type="EMBL" id="FTMS01000001">
    <property type="protein sequence ID" value="SIP89166.1"/>
    <property type="molecule type" value="Genomic_DNA"/>
</dbReference>
<organism evidence="2 3">
    <name type="scientific">Alkalispirochaeta americana</name>
    <dbReference type="NCBI Taxonomy" id="159291"/>
    <lineage>
        <taxon>Bacteria</taxon>
        <taxon>Pseudomonadati</taxon>
        <taxon>Spirochaetota</taxon>
        <taxon>Spirochaetia</taxon>
        <taxon>Spirochaetales</taxon>
        <taxon>Spirochaetaceae</taxon>
        <taxon>Alkalispirochaeta</taxon>
    </lineage>
</organism>
<dbReference type="AlphaFoldDB" id="A0A1N6NAV9"/>
<sequence>MQGEAVVKESLQRTGKTLGLVLGVLLVVLTAHLVFGPGAERIQARELARALREVSHGAEMAPQGVTLEGRDYWEVPSTGGVVIRTSARGYQSRLDLLLYLRENLSLDRFLVVQGYEGPYLEQLLSRGTLDGLSGATWTRGAIEQALVSARQDLIRTREAVE</sequence>